<comment type="subcellular location">
    <subcellularLocation>
        <location evidence="1">Membrane</location>
    </subcellularLocation>
</comment>
<evidence type="ECO:0000256" key="6">
    <source>
        <dbReference type="SAM" id="Phobius"/>
    </source>
</evidence>
<feature type="transmembrane region" description="Helical" evidence="6">
    <location>
        <begin position="305"/>
        <end position="324"/>
    </location>
</feature>
<evidence type="ECO:0000256" key="3">
    <source>
        <dbReference type="ARBA" id="ARBA00022989"/>
    </source>
</evidence>
<dbReference type="Pfam" id="PF13664">
    <property type="entry name" value="DUF4149"/>
    <property type="match status" value="1"/>
</dbReference>
<feature type="transmembrane region" description="Helical" evidence="6">
    <location>
        <begin position="339"/>
        <end position="357"/>
    </location>
</feature>
<protein>
    <recommendedName>
        <fullName evidence="7">TMEM205-like domain-containing protein</fullName>
    </recommendedName>
</protein>
<evidence type="ECO:0000313" key="9">
    <source>
        <dbReference type="Proteomes" id="UP001642487"/>
    </source>
</evidence>
<proteinExistence type="predicted"/>
<keyword evidence="3 6" id="KW-1133">Transmembrane helix</keyword>
<organism evidence="8 9">
    <name type="scientific">Citrullus colocynthis</name>
    <name type="common">colocynth</name>
    <dbReference type="NCBI Taxonomy" id="252529"/>
    <lineage>
        <taxon>Eukaryota</taxon>
        <taxon>Viridiplantae</taxon>
        <taxon>Streptophyta</taxon>
        <taxon>Embryophyta</taxon>
        <taxon>Tracheophyta</taxon>
        <taxon>Spermatophyta</taxon>
        <taxon>Magnoliopsida</taxon>
        <taxon>eudicotyledons</taxon>
        <taxon>Gunneridae</taxon>
        <taxon>Pentapetalae</taxon>
        <taxon>rosids</taxon>
        <taxon>fabids</taxon>
        <taxon>Cucurbitales</taxon>
        <taxon>Cucurbitaceae</taxon>
        <taxon>Benincaseae</taxon>
        <taxon>Citrullus</taxon>
    </lineage>
</organism>
<evidence type="ECO:0000313" key="8">
    <source>
        <dbReference type="EMBL" id="CAK9313990.1"/>
    </source>
</evidence>
<dbReference type="Proteomes" id="UP001642487">
    <property type="component" value="Chromosome 11"/>
</dbReference>
<keyword evidence="2 6" id="KW-0812">Transmembrane</keyword>
<evidence type="ECO:0000256" key="5">
    <source>
        <dbReference type="SAM" id="MobiDB-lite"/>
    </source>
</evidence>
<keyword evidence="4 6" id="KW-0472">Membrane</keyword>
<evidence type="ECO:0000256" key="2">
    <source>
        <dbReference type="ARBA" id="ARBA00022692"/>
    </source>
</evidence>
<dbReference type="InterPro" id="IPR025423">
    <property type="entry name" value="TMEM205-like"/>
</dbReference>
<sequence>MERNGNTCQRFTETRERQQKSSQVFGVETFVCLYTHYASITLFPACFINKCHLSVRILASASASASTSNFKMINLFALCLIVTTLTAAGLWSPPPPPPPPSPKDVIVKEGHRVVVVEYGHQDQHNTKVSISSEPDQDSETHPTRDLICDVYGKCKHKIASAVEKAKLMTSETAQEAHHVADAFEGAKDKISGKLKEGAKETLKQAKAGEEYVMEGGERLAMETREKIKTGEKKVKENLMGIVGRGGKVINYSFRHLGFGMDVLGLLGFSMALGMGVWVTFISSYVLGSVLQRHQLGVVQSKIYPVYFKAMACCIGMALLGHLFSRTAWMFPIPKNAEVVQGYVLVAALFMIFANSLYMEPRATKVMFERLKMEKEEGRGIEDIAAEAAIATSTPTQVVEREVVKSRMVGLNKRLKKLNSYSSLLNLLTLMALTWHLVYLSQRFCNPC</sequence>
<feature type="transmembrane region" description="Helical" evidence="6">
    <location>
        <begin position="417"/>
        <end position="437"/>
    </location>
</feature>
<evidence type="ECO:0000256" key="1">
    <source>
        <dbReference type="ARBA" id="ARBA00004370"/>
    </source>
</evidence>
<evidence type="ECO:0000256" key="4">
    <source>
        <dbReference type="ARBA" id="ARBA00023136"/>
    </source>
</evidence>
<feature type="domain" description="TMEM205-like" evidence="7">
    <location>
        <begin position="266"/>
        <end position="369"/>
    </location>
</feature>
<gene>
    <name evidence="8" type="ORF">CITCOLO1_LOCUS5731</name>
</gene>
<feature type="region of interest" description="Disordered" evidence="5">
    <location>
        <begin position="124"/>
        <end position="143"/>
    </location>
</feature>
<dbReference type="PANTHER" id="PTHR47652:SF3">
    <property type="entry name" value="MITOCHONDRIAL IMPORT INNER MEMBRANE TRANSLOCASE SUBUNIT TIM44"/>
    <property type="match status" value="1"/>
</dbReference>
<feature type="transmembrane region" description="Helical" evidence="6">
    <location>
        <begin position="72"/>
        <end position="91"/>
    </location>
</feature>
<reference evidence="8 9" key="1">
    <citation type="submission" date="2024-03" db="EMBL/GenBank/DDBJ databases">
        <authorList>
            <person name="Gkanogiannis A."/>
            <person name="Becerra Lopez-Lavalle L."/>
        </authorList>
    </citation>
    <scope>NUCLEOTIDE SEQUENCE [LARGE SCALE GENOMIC DNA]</scope>
</reference>
<keyword evidence="9" id="KW-1185">Reference proteome</keyword>
<evidence type="ECO:0000259" key="7">
    <source>
        <dbReference type="Pfam" id="PF13664"/>
    </source>
</evidence>
<dbReference type="EMBL" id="OZ021745">
    <property type="protein sequence ID" value="CAK9313990.1"/>
    <property type="molecule type" value="Genomic_DNA"/>
</dbReference>
<dbReference type="PANTHER" id="PTHR47652">
    <property type="entry name" value="MITOCHONDRIAL IMPORT INNER MEMBRANE TRANSLOCASE SUBUNIT TIM44"/>
    <property type="match status" value="1"/>
</dbReference>
<name>A0ABP0Y2M4_9ROSI</name>
<accession>A0ABP0Y2M4</accession>
<feature type="transmembrane region" description="Helical" evidence="6">
    <location>
        <begin position="262"/>
        <end position="285"/>
    </location>
</feature>